<feature type="compositionally biased region" description="Acidic residues" evidence="1">
    <location>
        <begin position="158"/>
        <end position="168"/>
    </location>
</feature>
<dbReference type="OrthoDB" id="2384350at2759"/>
<sequence length="1287" mass="138284">MVATRAQRAQTKDEPAAPKRGAMTEPARRGKKKVEFEEPESAPKPTRAATTKKGAKAAAKPAAPATRRTRAKDAEPPASEKTTAPSETIDGPEAEEEPVAPAPAKATRKTATRAAASKSSAPTTNTTTTTTRKRAAREIEPETARPAKRQTKSRAPAESDDQEQDEATEEPKAAPAAKRATRATRATGGTKASASRSATSVKPLAQRVTVTAKKQTRKAKEDVSEPAVPEVDMEDAEEPPAPASVRSTRKSSRKAASEEHEEASEPELEAPVEPTPIKSTKKSSGKKALDGMPEAPAQEAETEDDVSAAAPVQSAEKTPVPAEKENEKPMDEPQAEQDASDETSAATPVQTPKAPQEQPNTPAKATPAPPKSVRAESKENVRPAKTPGPAHYTSALPFAQEATPFFRPEQAENTFSLQARTPAFNKSLLHETPRKAPIGASPFKLPPMSAAKPTNVVANTGSILNSPAKRAPFANSMHGMTPMRPSAANFEPKTSILQTPARKGLMLPPSTAPVNKQGFQPSQAKSSLLQTCPRKIALPGLPPRASLTSPTKTAEGHPGSSLLSATPRRVRIQSPAKPAFPSDAQDFAFAAQNSALEAEPRRWRTPVKTPAKRFGTPGDSLERSFDSDVGSPTPVKRTPAGLKDVNSALKMLHGQSPALPPATPTEQFVLNVIDKLDQSLSESESTQEEELDIMTPEIEVGRSADEPEMHDSQGDITADLQLQQPDADEMEQCVSPADLVMSDDESSAATPAAEAVEDTVMDGQTDAPVQDSVIAAEAELASVEGTVQEAPQEDAITEEPSIIEQHEEYAEATPARSEIQFIEETHDQMEEEQVSQPAVEPAILQSTSELIPAVEEPSNVEEAQDTQDEEPAIIVETVQETVEETAKVTVVTEETEEPAQELHDIVVTDVPERPSTPTVEDQHIVTLAKEEKAKTERRARHKRLSLAIDLERSIKKPRKSLAFIPSLTPAKSALRSPFKKPFGSPKKSVAWATQPAEPKIFEEPQQPATPQPIALETEVDSEVNIPHPDDALLRDTVFFVDVRTLDGEDASDLFIPLLEEMGAKIVNGWSGLATEITHVLFKDGSIETLEKVAATHGAVKAVNIGWVLDCERFNTWVPEADYLIEISRLLGNSPARALTTLSAANTPLRPSSAKSVAYGTPFALMHLTPKAKATTLSPFADVTPRPNNNNSNTRIEDKENTPPTQLFKTPTKASPAVTAAGEFSPSTPYFLHAQNIVQKTCPPKQQMKGLFERPVSDAEPAVTPFRQKMLLARHSLSPATFGRAQGL</sequence>
<feature type="region of interest" description="Disordered" evidence="1">
    <location>
        <begin position="608"/>
        <end position="640"/>
    </location>
</feature>
<accession>A0A8H4IWK7</accession>
<organism evidence="3 4">
    <name type="scientific">Botryosphaeria dothidea</name>
    <dbReference type="NCBI Taxonomy" id="55169"/>
    <lineage>
        <taxon>Eukaryota</taxon>
        <taxon>Fungi</taxon>
        <taxon>Dikarya</taxon>
        <taxon>Ascomycota</taxon>
        <taxon>Pezizomycotina</taxon>
        <taxon>Dothideomycetes</taxon>
        <taxon>Dothideomycetes incertae sedis</taxon>
        <taxon>Botryosphaeriales</taxon>
        <taxon>Botryosphaeriaceae</taxon>
        <taxon>Botryosphaeria</taxon>
    </lineage>
</organism>
<feature type="compositionally biased region" description="Low complexity" evidence="1">
    <location>
        <begin position="43"/>
        <end position="66"/>
    </location>
</feature>
<dbReference type="PROSITE" id="PS50172">
    <property type="entry name" value="BRCT"/>
    <property type="match status" value="1"/>
</dbReference>
<feature type="region of interest" description="Disordered" evidence="1">
    <location>
        <begin position="1178"/>
        <end position="1211"/>
    </location>
</feature>
<protein>
    <submittedName>
        <fullName evidence="3">BRCT domain-containing protein</fullName>
    </submittedName>
</protein>
<proteinExistence type="predicted"/>
<comment type="caution">
    <text evidence="3">The sequence shown here is derived from an EMBL/GenBank/DDBJ whole genome shotgun (WGS) entry which is preliminary data.</text>
</comment>
<dbReference type="Proteomes" id="UP000572817">
    <property type="component" value="Unassembled WGS sequence"/>
</dbReference>
<dbReference type="Gene3D" id="3.40.50.10190">
    <property type="entry name" value="BRCT domain"/>
    <property type="match status" value="1"/>
</dbReference>
<evidence type="ECO:0000256" key="1">
    <source>
        <dbReference type="SAM" id="MobiDB-lite"/>
    </source>
</evidence>
<dbReference type="InterPro" id="IPR001357">
    <property type="entry name" value="BRCT_dom"/>
</dbReference>
<feature type="region of interest" description="Disordered" evidence="1">
    <location>
        <begin position="538"/>
        <end position="564"/>
    </location>
</feature>
<evidence type="ECO:0000313" key="4">
    <source>
        <dbReference type="Proteomes" id="UP000572817"/>
    </source>
</evidence>
<feature type="compositionally biased region" description="Basic and acidic residues" evidence="1">
    <location>
        <begin position="136"/>
        <end position="145"/>
    </location>
</feature>
<dbReference type="InterPro" id="IPR036420">
    <property type="entry name" value="BRCT_dom_sf"/>
</dbReference>
<feature type="region of interest" description="Disordered" evidence="1">
    <location>
        <begin position="1"/>
        <end position="410"/>
    </location>
</feature>
<dbReference type="SUPFAM" id="SSF52113">
    <property type="entry name" value="BRCT domain"/>
    <property type="match status" value="1"/>
</dbReference>
<feature type="compositionally biased region" description="Low complexity" evidence="1">
    <location>
        <begin position="112"/>
        <end position="130"/>
    </location>
</feature>
<gene>
    <name evidence="3" type="ORF">GTA08_BOTSDO04743</name>
</gene>
<dbReference type="EMBL" id="WWBZ02000022">
    <property type="protein sequence ID" value="KAF4308805.1"/>
    <property type="molecule type" value="Genomic_DNA"/>
</dbReference>
<feature type="domain" description="BRCT" evidence="2">
    <location>
        <begin position="1028"/>
        <end position="1124"/>
    </location>
</feature>
<feature type="compositionally biased region" description="Acidic residues" evidence="1">
    <location>
        <begin position="259"/>
        <end position="270"/>
    </location>
</feature>
<evidence type="ECO:0000259" key="2">
    <source>
        <dbReference type="PROSITE" id="PS50172"/>
    </source>
</evidence>
<dbReference type="CDD" id="cd17716">
    <property type="entry name" value="BRCT_microcephalin_rpt1"/>
    <property type="match status" value="1"/>
</dbReference>
<feature type="compositionally biased region" description="Low complexity" evidence="1">
    <location>
        <begin position="173"/>
        <end position="195"/>
    </location>
</feature>
<name>A0A8H4IWK7_9PEZI</name>
<feature type="compositionally biased region" description="Basic and acidic residues" evidence="1">
    <location>
        <begin position="373"/>
        <end position="382"/>
    </location>
</feature>
<feature type="compositionally biased region" description="Polar residues" evidence="1">
    <location>
        <begin position="1201"/>
        <end position="1211"/>
    </location>
</feature>
<evidence type="ECO:0000313" key="3">
    <source>
        <dbReference type="EMBL" id="KAF4308805.1"/>
    </source>
</evidence>
<feature type="compositionally biased region" description="Basic and acidic residues" evidence="1">
    <location>
        <begin position="322"/>
        <end position="331"/>
    </location>
</feature>
<keyword evidence="4" id="KW-1185">Reference proteome</keyword>
<reference evidence="3" key="1">
    <citation type="submission" date="2020-04" db="EMBL/GenBank/DDBJ databases">
        <title>Genome Assembly and Annotation of Botryosphaeria dothidea sdau 11-99, a Latent Pathogen of Apple Fruit Ring Rot in China.</title>
        <authorList>
            <person name="Yu C."/>
            <person name="Diao Y."/>
            <person name="Lu Q."/>
            <person name="Zhao J."/>
            <person name="Cui S."/>
            <person name="Peng C."/>
            <person name="He B."/>
            <person name="Liu H."/>
        </authorList>
    </citation>
    <scope>NUCLEOTIDE SEQUENCE [LARGE SCALE GENOMIC DNA]</scope>
    <source>
        <strain evidence="3">Sdau11-99</strain>
    </source>
</reference>